<accession>A0A4Q2DN91</accession>
<dbReference type="Proteomes" id="UP000290288">
    <property type="component" value="Unassembled WGS sequence"/>
</dbReference>
<dbReference type="OrthoDB" id="10009520at2759"/>
<reference evidence="1 2" key="1">
    <citation type="submission" date="2019-01" db="EMBL/GenBank/DDBJ databases">
        <title>Draft genome sequence of Psathyrella aberdarensis IHI B618.</title>
        <authorList>
            <person name="Buettner E."/>
            <person name="Kellner H."/>
        </authorList>
    </citation>
    <scope>NUCLEOTIDE SEQUENCE [LARGE SCALE GENOMIC DNA]</scope>
    <source>
        <strain evidence="1 2">IHI B618</strain>
    </source>
</reference>
<dbReference type="EMBL" id="SDEE01000106">
    <property type="protein sequence ID" value="RXW21473.1"/>
    <property type="molecule type" value="Genomic_DNA"/>
</dbReference>
<evidence type="ECO:0000313" key="1">
    <source>
        <dbReference type="EMBL" id="RXW21473.1"/>
    </source>
</evidence>
<protein>
    <submittedName>
        <fullName evidence="1">Uncharacterized protein</fullName>
    </submittedName>
</protein>
<organism evidence="1 2">
    <name type="scientific">Candolleomyces aberdarensis</name>
    <dbReference type="NCBI Taxonomy" id="2316362"/>
    <lineage>
        <taxon>Eukaryota</taxon>
        <taxon>Fungi</taxon>
        <taxon>Dikarya</taxon>
        <taxon>Basidiomycota</taxon>
        <taxon>Agaricomycotina</taxon>
        <taxon>Agaricomycetes</taxon>
        <taxon>Agaricomycetidae</taxon>
        <taxon>Agaricales</taxon>
        <taxon>Agaricineae</taxon>
        <taxon>Psathyrellaceae</taxon>
        <taxon>Candolleomyces</taxon>
    </lineage>
</organism>
<gene>
    <name evidence="1" type="ORF">EST38_g4383</name>
</gene>
<dbReference type="AlphaFoldDB" id="A0A4Q2DN91"/>
<comment type="caution">
    <text evidence="1">The sequence shown here is derived from an EMBL/GenBank/DDBJ whole genome shotgun (WGS) entry which is preliminary data.</text>
</comment>
<proteinExistence type="predicted"/>
<name>A0A4Q2DN91_9AGAR</name>
<evidence type="ECO:0000313" key="2">
    <source>
        <dbReference type="Proteomes" id="UP000290288"/>
    </source>
</evidence>
<sequence>MTCPSCCTTSCYVGRQAIDDFEHFYNNHQYGPDGRSPLWDIQPLQDLHAQEVQAAYERALAEQAPVARPAVAEPQGPLGELRAAVRDVWEALEDEIEQHPAATHVVQHQHPPYAELHLDQLVYDAWNDRLLLGEEEFERVLVAHGIDPEVVDALVQEMHQAKRETSLARRRAREAQKRVDEVRARERLYYHMLNGGMNVRPRRAVCFHYRPGMKRIRRTYEDYNPTPEREAREEHLQFALDEEQRYIEASEASCRRLREAQAVL</sequence>
<keyword evidence="2" id="KW-1185">Reference proteome</keyword>